<name>U4L9X3_PYROM</name>
<protein>
    <submittedName>
        <fullName evidence="2">Uncharacterized protein</fullName>
    </submittedName>
</protein>
<proteinExistence type="predicted"/>
<accession>U4L9X3</accession>
<dbReference type="Proteomes" id="UP000018144">
    <property type="component" value="Unassembled WGS sequence"/>
</dbReference>
<reference evidence="2 3" key="1">
    <citation type="journal article" date="2013" name="PLoS Genet.">
        <title>The genome and development-dependent transcriptomes of Pyronema confluens: a window into fungal evolution.</title>
        <authorList>
            <person name="Traeger S."/>
            <person name="Altegoer F."/>
            <person name="Freitag M."/>
            <person name="Gabaldon T."/>
            <person name="Kempken F."/>
            <person name="Kumar A."/>
            <person name="Marcet-Houben M."/>
            <person name="Poggeler S."/>
            <person name="Stajich J.E."/>
            <person name="Nowrousian M."/>
        </authorList>
    </citation>
    <scope>NUCLEOTIDE SEQUENCE [LARGE SCALE GENOMIC DNA]</scope>
    <source>
        <strain evidence="3">CBS 100304</strain>
        <tissue evidence="2">Vegetative mycelium</tissue>
    </source>
</reference>
<keyword evidence="1" id="KW-0472">Membrane</keyword>
<evidence type="ECO:0000256" key="1">
    <source>
        <dbReference type="SAM" id="Phobius"/>
    </source>
</evidence>
<keyword evidence="3" id="KW-1185">Reference proteome</keyword>
<sequence>MTGWILLQDTVCVVVISSIILLKLYILFVALLNLVLYIISFIYSLTVFIAFQRSIKRNQNNAGANIETYSTNGTVNTTASISGQNGELSGEIFAREAPDTELREVEA</sequence>
<feature type="transmembrane region" description="Helical" evidence="1">
    <location>
        <begin position="7"/>
        <end position="28"/>
    </location>
</feature>
<keyword evidence="1" id="KW-0812">Transmembrane</keyword>
<gene>
    <name evidence="2" type="ORF">PCON_06571</name>
</gene>
<dbReference type="AlphaFoldDB" id="U4L9X3"/>
<keyword evidence="1" id="KW-1133">Transmembrane helix</keyword>
<evidence type="ECO:0000313" key="3">
    <source>
        <dbReference type="Proteomes" id="UP000018144"/>
    </source>
</evidence>
<organism evidence="2 3">
    <name type="scientific">Pyronema omphalodes (strain CBS 100304)</name>
    <name type="common">Pyronema confluens</name>
    <dbReference type="NCBI Taxonomy" id="1076935"/>
    <lineage>
        <taxon>Eukaryota</taxon>
        <taxon>Fungi</taxon>
        <taxon>Dikarya</taxon>
        <taxon>Ascomycota</taxon>
        <taxon>Pezizomycotina</taxon>
        <taxon>Pezizomycetes</taxon>
        <taxon>Pezizales</taxon>
        <taxon>Pyronemataceae</taxon>
        <taxon>Pyronema</taxon>
    </lineage>
</organism>
<dbReference type="EMBL" id="HF935329">
    <property type="protein sequence ID" value="CCX06984.1"/>
    <property type="molecule type" value="Genomic_DNA"/>
</dbReference>
<feature type="transmembrane region" description="Helical" evidence="1">
    <location>
        <begin position="34"/>
        <end position="51"/>
    </location>
</feature>
<evidence type="ECO:0000313" key="2">
    <source>
        <dbReference type="EMBL" id="CCX06984.1"/>
    </source>
</evidence>